<dbReference type="Gene3D" id="3.40.50.11660">
    <property type="entry name" value="Glycosyl transferase family 10, C-terminal domain"/>
    <property type="match status" value="1"/>
</dbReference>
<gene>
    <name evidence="16" type="primary">LOC110989209</name>
</gene>
<dbReference type="OMA" id="KANWTER"/>
<evidence type="ECO:0000256" key="3">
    <source>
        <dbReference type="ARBA" id="ARBA00008919"/>
    </source>
</evidence>
<reference evidence="16" key="1">
    <citation type="submission" date="2025-08" db="UniProtKB">
        <authorList>
            <consortium name="RefSeq"/>
        </authorList>
    </citation>
    <scope>IDENTIFICATION</scope>
</reference>
<dbReference type="PANTHER" id="PTHR11929:SF145">
    <property type="entry name" value="ALPHA-(1,3)-FUCOSYLTRANSFERASE FUT-1"/>
    <property type="match status" value="1"/>
</dbReference>
<dbReference type="PANTHER" id="PTHR11929">
    <property type="entry name" value="ALPHA- 1,3 -FUCOSYLTRANSFERASE"/>
    <property type="match status" value="1"/>
</dbReference>
<keyword evidence="10" id="KW-0325">Glycoprotein</keyword>
<keyword evidence="6 11" id="KW-0812">Transmembrane</keyword>
<comment type="subcellular location">
    <subcellularLocation>
        <location evidence="11">Golgi apparatus</location>
        <location evidence="11">Golgi stack membrane</location>
        <topology evidence="11">Single-pass type II membrane protein</topology>
    </subcellularLocation>
    <subcellularLocation>
        <location evidence="1">Membrane</location>
        <topology evidence="1">Single-pass membrane protein</topology>
    </subcellularLocation>
</comment>
<evidence type="ECO:0000256" key="5">
    <source>
        <dbReference type="ARBA" id="ARBA00022679"/>
    </source>
</evidence>
<evidence type="ECO:0000256" key="11">
    <source>
        <dbReference type="RuleBase" id="RU003832"/>
    </source>
</evidence>
<comment type="similarity">
    <text evidence="3 11">Belongs to the glycosyltransferase 10 family.</text>
</comment>
<organism evidence="15 16">
    <name type="scientific">Acanthaster planci</name>
    <name type="common">Crown-of-thorns starfish</name>
    <dbReference type="NCBI Taxonomy" id="133434"/>
    <lineage>
        <taxon>Eukaryota</taxon>
        <taxon>Metazoa</taxon>
        <taxon>Echinodermata</taxon>
        <taxon>Eleutherozoa</taxon>
        <taxon>Asterozoa</taxon>
        <taxon>Asteroidea</taxon>
        <taxon>Valvatacea</taxon>
        <taxon>Valvatida</taxon>
        <taxon>Acanthasteridae</taxon>
        <taxon>Acanthaster</taxon>
    </lineage>
</organism>
<dbReference type="InterPro" id="IPR031481">
    <property type="entry name" value="Glyco_tran_10_N"/>
</dbReference>
<feature type="signal peptide" evidence="12">
    <location>
        <begin position="1"/>
        <end position="19"/>
    </location>
</feature>
<dbReference type="UniPathway" id="UPA00378"/>
<keyword evidence="15" id="KW-1185">Reference proteome</keyword>
<accession>A0A8B7ZWF7</accession>
<evidence type="ECO:0000256" key="1">
    <source>
        <dbReference type="ARBA" id="ARBA00004167"/>
    </source>
</evidence>
<keyword evidence="7" id="KW-0735">Signal-anchor</keyword>
<evidence type="ECO:0000259" key="13">
    <source>
        <dbReference type="Pfam" id="PF00852"/>
    </source>
</evidence>
<evidence type="ECO:0000256" key="7">
    <source>
        <dbReference type="ARBA" id="ARBA00022968"/>
    </source>
</evidence>
<feature type="domain" description="Fucosyltransferase N-terminal" evidence="14">
    <location>
        <begin position="126"/>
        <end position="209"/>
    </location>
</feature>
<name>A0A8B7ZWF7_ACAPL</name>
<evidence type="ECO:0000256" key="4">
    <source>
        <dbReference type="ARBA" id="ARBA00022676"/>
    </source>
</evidence>
<keyword evidence="4 11" id="KW-0328">Glycosyltransferase</keyword>
<dbReference type="RefSeq" id="XP_022109095.1">
    <property type="nucleotide sequence ID" value="XM_022253403.1"/>
</dbReference>
<dbReference type="GO" id="GO:0046920">
    <property type="term" value="F:alpha-(1-&gt;3)-fucosyltransferase activity"/>
    <property type="evidence" value="ECO:0007669"/>
    <property type="project" value="TreeGrafter"/>
</dbReference>
<dbReference type="GO" id="GO:0032580">
    <property type="term" value="C:Golgi cisterna membrane"/>
    <property type="evidence" value="ECO:0007669"/>
    <property type="project" value="UniProtKB-SubCell"/>
</dbReference>
<keyword evidence="12" id="KW-0732">Signal</keyword>
<dbReference type="FunFam" id="3.40.50.11660:FF:000010">
    <property type="entry name" value="Uncharacterized protein"/>
    <property type="match status" value="1"/>
</dbReference>
<keyword evidence="8" id="KW-1133">Transmembrane helix</keyword>
<dbReference type="InterPro" id="IPR055270">
    <property type="entry name" value="Glyco_tran_10_C"/>
</dbReference>
<evidence type="ECO:0000313" key="15">
    <source>
        <dbReference type="Proteomes" id="UP000694845"/>
    </source>
</evidence>
<dbReference type="SUPFAM" id="SSF53756">
    <property type="entry name" value="UDP-Glycosyltransferase/glycogen phosphorylase"/>
    <property type="match status" value="1"/>
</dbReference>
<dbReference type="KEGG" id="aplc:110989209"/>
<evidence type="ECO:0000256" key="9">
    <source>
        <dbReference type="ARBA" id="ARBA00023136"/>
    </source>
</evidence>
<keyword evidence="9" id="KW-0472">Membrane</keyword>
<comment type="pathway">
    <text evidence="2">Protein modification; protein glycosylation.</text>
</comment>
<dbReference type="GeneID" id="110989209"/>
<keyword evidence="11" id="KW-0333">Golgi apparatus</keyword>
<evidence type="ECO:0000256" key="12">
    <source>
        <dbReference type="SAM" id="SignalP"/>
    </source>
</evidence>
<dbReference type="Pfam" id="PF17039">
    <property type="entry name" value="Glyco_tran_10_N"/>
    <property type="match status" value="1"/>
</dbReference>
<dbReference type="Proteomes" id="UP000694845">
    <property type="component" value="Unplaced"/>
</dbReference>
<dbReference type="InterPro" id="IPR001503">
    <property type="entry name" value="Glyco_trans_10"/>
</dbReference>
<dbReference type="InterPro" id="IPR038577">
    <property type="entry name" value="GT10-like_C_sf"/>
</dbReference>
<keyword evidence="5 11" id="KW-0808">Transferase</keyword>
<feature type="domain" description="Fucosyltransferase C-terminal" evidence="13">
    <location>
        <begin position="229"/>
        <end position="400"/>
    </location>
</feature>
<evidence type="ECO:0000313" key="16">
    <source>
        <dbReference type="RefSeq" id="XP_022109095.1"/>
    </source>
</evidence>
<sequence length="435" mass="50056">MLQFLILLTIGLLWMDILPRLETKAKTASHYRGLAPQRFTGWAGSHANVTDGKSSGRTIMTTKDTFNRFGEISEFTSASEEHCRYKIQLYDVRGALVKGKGNSFHFNRILKNLTAGVPCDRNCTVEVVFGNEKNNFTGMDAVVFHIFMNSVPSHGLPAVMNPDQAWVFCSWESPRTSVFPGRKEPKLTGLTANAVWTYHRASEITTPYGFYKPGVPMTHEAKTSDEWVQGKTKVALWVASNCGVTSWPRLSFVRKLQRYIPLDIYGRCGNLTCRPRTSPKCTVDLVRKYKFYLALENSECEDYITEKAWEKPLMQGVVPIVYGARREDYENLLPPNSFIYVGDFKDMEKLADYLKMLDRHPDLYSKYFEWRYKGNVIYTGAMYKTFDPSRLCHLIPVIEKVRRGELQRKPVLSSDFFQTCRKEPFLGKGLRWDPW</sequence>
<dbReference type="AlphaFoldDB" id="A0A8B7ZWF7"/>
<dbReference type="Pfam" id="PF00852">
    <property type="entry name" value="Glyco_transf_10"/>
    <property type="match status" value="1"/>
</dbReference>
<evidence type="ECO:0000256" key="10">
    <source>
        <dbReference type="ARBA" id="ARBA00023180"/>
    </source>
</evidence>
<proteinExistence type="inferred from homology"/>
<evidence type="ECO:0000259" key="14">
    <source>
        <dbReference type="Pfam" id="PF17039"/>
    </source>
</evidence>
<dbReference type="EC" id="2.4.1.-" evidence="11"/>
<evidence type="ECO:0000256" key="8">
    <source>
        <dbReference type="ARBA" id="ARBA00022989"/>
    </source>
</evidence>
<feature type="chain" id="PRO_5034355960" description="Fucosyltransferase" evidence="12">
    <location>
        <begin position="20"/>
        <end position="435"/>
    </location>
</feature>
<evidence type="ECO:0000256" key="2">
    <source>
        <dbReference type="ARBA" id="ARBA00004922"/>
    </source>
</evidence>
<protein>
    <recommendedName>
        <fullName evidence="11">Fucosyltransferase</fullName>
        <ecNumber evidence="11">2.4.1.-</ecNumber>
    </recommendedName>
</protein>
<evidence type="ECO:0000256" key="6">
    <source>
        <dbReference type="ARBA" id="ARBA00022692"/>
    </source>
</evidence>
<dbReference type="OrthoDB" id="427096at2759"/>